<dbReference type="InterPro" id="IPR004358">
    <property type="entry name" value="Sig_transdc_His_kin-like_C"/>
</dbReference>
<keyword evidence="7" id="KW-0067">ATP-binding</keyword>
<dbReference type="CDD" id="cd01007">
    <property type="entry name" value="PBP2_BvgS_HisK_like"/>
    <property type="match status" value="1"/>
</dbReference>
<dbReference type="PANTHER" id="PTHR43065:SF10">
    <property type="entry name" value="PEROXIDE STRESS-ACTIVATED HISTIDINE KINASE MAK3"/>
    <property type="match status" value="1"/>
</dbReference>
<dbReference type="RefSeq" id="WP_038268045.1">
    <property type="nucleotide sequence ID" value="NZ_JJMM01000026.1"/>
</dbReference>
<dbReference type="SUPFAM" id="SSF47384">
    <property type="entry name" value="Homodimeric domain of signal transducing histidine kinase"/>
    <property type="match status" value="1"/>
</dbReference>
<dbReference type="InterPro" id="IPR003594">
    <property type="entry name" value="HATPase_dom"/>
</dbReference>
<keyword evidence="9" id="KW-0812">Transmembrane</keyword>
<dbReference type="eggNOG" id="COG0834">
    <property type="taxonomic scope" value="Bacteria"/>
</dbReference>
<dbReference type="InterPro" id="IPR036890">
    <property type="entry name" value="HATPase_C_sf"/>
</dbReference>
<evidence type="ECO:0000256" key="9">
    <source>
        <dbReference type="SAM" id="Phobius"/>
    </source>
</evidence>
<evidence type="ECO:0000256" key="8">
    <source>
        <dbReference type="ARBA" id="ARBA00023012"/>
    </source>
</evidence>
<dbReference type="InterPro" id="IPR003661">
    <property type="entry name" value="HisK_dim/P_dom"/>
</dbReference>
<name>A0A069RD44_PEPLI</name>
<dbReference type="SMART" id="SM00387">
    <property type="entry name" value="HATPase_c"/>
    <property type="match status" value="1"/>
</dbReference>
<evidence type="ECO:0000256" key="5">
    <source>
        <dbReference type="ARBA" id="ARBA00022741"/>
    </source>
</evidence>
<keyword evidence="5" id="KW-0547">Nucleotide-binding</keyword>
<dbReference type="SUPFAM" id="SSF53850">
    <property type="entry name" value="Periplasmic binding protein-like II"/>
    <property type="match status" value="1"/>
</dbReference>
<accession>A0A069RD44</accession>
<evidence type="ECO:0000256" key="3">
    <source>
        <dbReference type="ARBA" id="ARBA00022553"/>
    </source>
</evidence>
<keyword evidence="8" id="KW-0902">Two-component regulatory system</keyword>
<dbReference type="PRINTS" id="PR00344">
    <property type="entry name" value="BCTRLSENSOR"/>
</dbReference>
<dbReference type="STRING" id="1121324.CLIT_23c04030"/>
<organism evidence="11 12">
    <name type="scientific">Peptoclostridium litorale DSM 5388</name>
    <dbReference type="NCBI Taxonomy" id="1121324"/>
    <lineage>
        <taxon>Bacteria</taxon>
        <taxon>Bacillati</taxon>
        <taxon>Bacillota</taxon>
        <taxon>Clostridia</taxon>
        <taxon>Peptostreptococcales</taxon>
        <taxon>Peptoclostridiaceae</taxon>
        <taxon>Peptoclostridium</taxon>
    </lineage>
</organism>
<dbReference type="SMART" id="SM00388">
    <property type="entry name" value="HisKA"/>
    <property type="match status" value="1"/>
</dbReference>
<sequence length="580" mass="66014">MKNDMANNSRNFTISKKSIFILFAIIILFFSSFYYFYIYTPKVNNDIKFTSSEIEYLKNTDKILYAADQNAPPLRFVDKSDGQYKGVVIDYISQLSLELGINIDTKPLPWENAIESLKSGESQMCDMFSNEERAQHFIFTKPIYNLRAAVAVNSSYSGGIREIFSRNIRLATQKGDYLNSYMIKNYPNVELVYTQDIESAFELLSKGRVDAVAGDEPVILYFHDPLKNPNIRILDNTLYENTVVFALPKNEPVLLSILNKGIDSINSKRQLEKIQQKWFGISAPITRPEKNNSVAKYAFFATIPFLILSMAVLYINASLKEQVIAYAEKEKFHERLSLQANKMAAIGELASGIAHEIRNPLGIIRTQSFIIRSSLDTCEPTVKSLEYIDNAVERASKTIDNLLNFSKISGETTERTNMRTFIENIVSLEREILTKRNIVMEFNCNSYTIVPINQEAMKHILINLFSNAVDALCVYDSNGKYVRNLNDSPKITVEVYINKEEPSLMINFSDNGIGMDKKYSDQIFNPFFTTKGPNKGTGLGLYIVYSEISKLNGKIWLESELDKGTTFFVSIPIKLITHEK</sequence>
<dbReference type="InterPro" id="IPR001638">
    <property type="entry name" value="Solute-binding_3/MltF_N"/>
</dbReference>
<dbReference type="PROSITE" id="PS50109">
    <property type="entry name" value="HIS_KIN"/>
    <property type="match status" value="1"/>
</dbReference>
<dbReference type="Gene3D" id="3.30.565.10">
    <property type="entry name" value="Histidine kinase-like ATPase, C-terminal domain"/>
    <property type="match status" value="1"/>
</dbReference>
<feature type="transmembrane region" description="Helical" evidence="9">
    <location>
        <begin position="297"/>
        <end position="315"/>
    </location>
</feature>
<evidence type="ECO:0000256" key="2">
    <source>
        <dbReference type="ARBA" id="ARBA00012438"/>
    </source>
</evidence>
<keyword evidence="3" id="KW-0597">Phosphoprotein</keyword>
<comment type="catalytic activity">
    <reaction evidence="1">
        <text>ATP + protein L-histidine = ADP + protein N-phospho-L-histidine.</text>
        <dbReference type="EC" id="2.7.13.3"/>
    </reaction>
</comment>
<dbReference type="InterPro" id="IPR036097">
    <property type="entry name" value="HisK_dim/P_sf"/>
</dbReference>
<dbReference type="SUPFAM" id="SSF55874">
    <property type="entry name" value="ATPase domain of HSP90 chaperone/DNA topoisomerase II/histidine kinase"/>
    <property type="match status" value="1"/>
</dbReference>
<dbReference type="AlphaFoldDB" id="A0A069RD44"/>
<evidence type="ECO:0000256" key="6">
    <source>
        <dbReference type="ARBA" id="ARBA00022777"/>
    </source>
</evidence>
<feature type="domain" description="Histidine kinase" evidence="10">
    <location>
        <begin position="352"/>
        <end position="575"/>
    </location>
</feature>
<dbReference type="Gene3D" id="3.40.190.10">
    <property type="entry name" value="Periplasmic binding protein-like II"/>
    <property type="match status" value="2"/>
</dbReference>
<gene>
    <name evidence="11" type="ORF">CLIT_23c04030</name>
</gene>
<feature type="transmembrane region" description="Helical" evidence="9">
    <location>
        <begin position="20"/>
        <end position="39"/>
    </location>
</feature>
<evidence type="ECO:0000313" key="11">
    <source>
        <dbReference type="EMBL" id="KDR94130.1"/>
    </source>
</evidence>
<dbReference type="InterPro" id="IPR005467">
    <property type="entry name" value="His_kinase_dom"/>
</dbReference>
<evidence type="ECO:0000256" key="7">
    <source>
        <dbReference type="ARBA" id="ARBA00022840"/>
    </source>
</evidence>
<dbReference type="EMBL" id="JJMM01000026">
    <property type="protein sequence ID" value="KDR94130.1"/>
    <property type="molecule type" value="Genomic_DNA"/>
</dbReference>
<dbReference type="eggNOG" id="COG4191">
    <property type="taxonomic scope" value="Bacteria"/>
</dbReference>
<keyword evidence="6 11" id="KW-0418">Kinase</keyword>
<dbReference type="Gene3D" id="1.10.287.130">
    <property type="match status" value="1"/>
</dbReference>
<dbReference type="Proteomes" id="UP000027946">
    <property type="component" value="Unassembled WGS sequence"/>
</dbReference>
<keyword evidence="9" id="KW-0472">Membrane</keyword>
<keyword evidence="12" id="KW-1185">Reference proteome</keyword>
<dbReference type="EC" id="2.7.13.3" evidence="2"/>
<dbReference type="SMART" id="SM00062">
    <property type="entry name" value="PBPb"/>
    <property type="match status" value="1"/>
</dbReference>
<evidence type="ECO:0000313" key="12">
    <source>
        <dbReference type="Proteomes" id="UP000027946"/>
    </source>
</evidence>
<dbReference type="GO" id="GO:0005524">
    <property type="term" value="F:ATP binding"/>
    <property type="evidence" value="ECO:0007669"/>
    <property type="project" value="UniProtKB-KW"/>
</dbReference>
<dbReference type="GO" id="GO:0000155">
    <property type="term" value="F:phosphorelay sensor kinase activity"/>
    <property type="evidence" value="ECO:0007669"/>
    <property type="project" value="InterPro"/>
</dbReference>
<keyword evidence="9" id="KW-1133">Transmembrane helix</keyword>
<evidence type="ECO:0000256" key="1">
    <source>
        <dbReference type="ARBA" id="ARBA00000085"/>
    </source>
</evidence>
<evidence type="ECO:0000259" key="10">
    <source>
        <dbReference type="PROSITE" id="PS50109"/>
    </source>
</evidence>
<dbReference type="Pfam" id="PF00512">
    <property type="entry name" value="HisKA"/>
    <property type="match status" value="1"/>
</dbReference>
<dbReference type="CDD" id="cd00082">
    <property type="entry name" value="HisKA"/>
    <property type="match status" value="1"/>
</dbReference>
<proteinExistence type="predicted"/>
<dbReference type="PANTHER" id="PTHR43065">
    <property type="entry name" value="SENSOR HISTIDINE KINASE"/>
    <property type="match status" value="1"/>
</dbReference>
<keyword evidence="4" id="KW-0808">Transferase</keyword>
<protein>
    <recommendedName>
        <fullName evidence="2">histidine kinase</fullName>
        <ecNumber evidence="2">2.7.13.3</ecNumber>
    </recommendedName>
</protein>
<dbReference type="Pfam" id="PF02518">
    <property type="entry name" value="HATPase_c"/>
    <property type="match status" value="1"/>
</dbReference>
<dbReference type="Pfam" id="PF00497">
    <property type="entry name" value="SBP_bac_3"/>
    <property type="match status" value="1"/>
</dbReference>
<evidence type="ECO:0000256" key="4">
    <source>
        <dbReference type="ARBA" id="ARBA00022679"/>
    </source>
</evidence>
<reference evidence="11 12" key="1">
    <citation type="submission" date="2014-03" db="EMBL/GenBank/DDBJ databases">
        <title>Genome sequence of Clostridium litorale W6, DSM 5388.</title>
        <authorList>
            <person name="Poehlein A."/>
            <person name="Jagirdar A."/>
            <person name="Khonsari B."/>
            <person name="Chibani C.M."/>
            <person name="Gutierrez Gutierrez D.A."/>
            <person name="Davydova E."/>
            <person name="Alghaithi H.S."/>
            <person name="Nair K.P."/>
            <person name="Dhamotharan K."/>
            <person name="Chandran L."/>
            <person name="G W."/>
            <person name="Daniel R."/>
        </authorList>
    </citation>
    <scope>NUCLEOTIDE SEQUENCE [LARGE SCALE GENOMIC DNA]</scope>
    <source>
        <strain evidence="11 12">W6</strain>
    </source>
</reference>
<comment type="caution">
    <text evidence="11">The sequence shown here is derived from an EMBL/GenBank/DDBJ whole genome shotgun (WGS) entry which is preliminary data.</text>
</comment>